<evidence type="ECO:0000256" key="2">
    <source>
        <dbReference type="SAM" id="SignalP"/>
    </source>
</evidence>
<accession>A0A0P1BNG7</accession>
<evidence type="ECO:0000313" key="4">
    <source>
        <dbReference type="Proteomes" id="UP000054845"/>
    </source>
</evidence>
<sequence length="246" mass="24502">MHSLALLIGVASTLASAAASPQAYQASQLLSLNARQEPPSNTPLYLNAPACDFYQCSVNLSVGGNLAVNWLNPPAGDVNIDLMGNASSYVAHHVATVASNSEGDRCDAGAGIGQQNNGVKCGRYEFIIPNGWEGNYTVRASLVQDPSVESYTDVVLIGPNATASSLPTTVVPINGAPAATSSAAGNSSSSGSPAATSSSAGAPAGSGTGTPRSGSPDSATTLARSMDRHTVAIAAAGVVFGALALL</sequence>
<keyword evidence="2" id="KW-0732">Signal</keyword>
<proteinExistence type="predicted"/>
<feature type="region of interest" description="Disordered" evidence="1">
    <location>
        <begin position="179"/>
        <end position="221"/>
    </location>
</feature>
<feature type="compositionally biased region" description="Low complexity" evidence="1">
    <location>
        <begin position="179"/>
        <end position="218"/>
    </location>
</feature>
<dbReference type="OrthoDB" id="2528391at2759"/>
<feature type="chain" id="PRO_5006059711" evidence="2">
    <location>
        <begin position="20"/>
        <end position="246"/>
    </location>
</feature>
<dbReference type="AlphaFoldDB" id="A0A0P1BNG7"/>
<dbReference type="Proteomes" id="UP000054845">
    <property type="component" value="Unassembled WGS sequence"/>
</dbReference>
<feature type="signal peptide" evidence="2">
    <location>
        <begin position="1"/>
        <end position="19"/>
    </location>
</feature>
<evidence type="ECO:0000313" key="3">
    <source>
        <dbReference type="EMBL" id="CEH18357.1"/>
    </source>
</evidence>
<protein>
    <submittedName>
        <fullName evidence="3">Uncharacterized protein</fullName>
    </submittedName>
</protein>
<keyword evidence="4" id="KW-1185">Reference proteome</keyword>
<name>A0A0P1BNG7_9BASI</name>
<organism evidence="3 4">
    <name type="scientific">Ceraceosorus bombacis</name>
    <dbReference type="NCBI Taxonomy" id="401625"/>
    <lineage>
        <taxon>Eukaryota</taxon>
        <taxon>Fungi</taxon>
        <taxon>Dikarya</taxon>
        <taxon>Basidiomycota</taxon>
        <taxon>Ustilaginomycotina</taxon>
        <taxon>Exobasidiomycetes</taxon>
        <taxon>Ceraceosorales</taxon>
        <taxon>Ceraceosoraceae</taxon>
        <taxon>Ceraceosorus</taxon>
    </lineage>
</organism>
<reference evidence="3 4" key="1">
    <citation type="submission" date="2014-09" db="EMBL/GenBank/DDBJ databases">
        <authorList>
            <person name="Magalhaes I.L.F."/>
            <person name="Oliveira U."/>
            <person name="Santos F.R."/>
            <person name="Vidigal T.H.D.A."/>
            <person name="Brescovit A.D."/>
            <person name="Santos A.J."/>
        </authorList>
    </citation>
    <scope>NUCLEOTIDE SEQUENCE [LARGE SCALE GENOMIC DNA]</scope>
</reference>
<dbReference type="EMBL" id="CCYA01000270">
    <property type="protein sequence ID" value="CEH18357.1"/>
    <property type="molecule type" value="Genomic_DNA"/>
</dbReference>
<evidence type="ECO:0000256" key="1">
    <source>
        <dbReference type="SAM" id="MobiDB-lite"/>
    </source>
</evidence>
<dbReference type="STRING" id="401625.A0A0P1BNG7"/>